<feature type="transmembrane region" description="Helical" evidence="5">
    <location>
        <begin position="28"/>
        <end position="47"/>
    </location>
</feature>
<keyword evidence="4" id="KW-0720">Serine protease</keyword>
<dbReference type="GO" id="GO:0006508">
    <property type="term" value="P:proteolysis"/>
    <property type="evidence" value="ECO:0007669"/>
    <property type="project" value="UniProtKB-KW"/>
</dbReference>
<organism evidence="7 8">
    <name type="scientific">Devosia limi DSM 17137</name>
    <dbReference type="NCBI Taxonomy" id="1121477"/>
    <lineage>
        <taxon>Bacteria</taxon>
        <taxon>Pseudomonadati</taxon>
        <taxon>Pseudomonadota</taxon>
        <taxon>Alphaproteobacteria</taxon>
        <taxon>Hyphomicrobiales</taxon>
        <taxon>Devosiaceae</taxon>
        <taxon>Devosia</taxon>
    </lineage>
</organism>
<name>A0A1M4ZU13_9HYPH</name>
<dbReference type="AlphaFoldDB" id="A0A1M4ZU13"/>
<gene>
    <name evidence="7" type="ORF">SAMN02745223_02083</name>
</gene>
<keyword evidence="5" id="KW-1133">Transmembrane helix</keyword>
<dbReference type="Proteomes" id="UP000184533">
    <property type="component" value="Unassembled WGS sequence"/>
</dbReference>
<accession>A0A1M4ZU13</accession>
<dbReference type="InterPro" id="IPR004635">
    <property type="entry name" value="Pept_S49_SppA"/>
</dbReference>
<dbReference type="RefSeq" id="WP_052950792.1">
    <property type="nucleotide sequence ID" value="NZ_FQVC01000005.1"/>
</dbReference>
<dbReference type="NCBIfam" id="TIGR00706">
    <property type="entry name" value="SppA_dom"/>
    <property type="match status" value="1"/>
</dbReference>
<evidence type="ECO:0000313" key="8">
    <source>
        <dbReference type="Proteomes" id="UP000184533"/>
    </source>
</evidence>
<dbReference type="Gene3D" id="6.20.330.10">
    <property type="match status" value="1"/>
</dbReference>
<evidence type="ECO:0000313" key="7">
    <source>
        <dbReference type="EMBL" id="SHF21484.1"/>
    </source>
</evidence>
<dbReference type="CDD" id="cd07023">
    <property type="entry name" value="S49_Sppa_N_C"/>
    <property type="match status" value="1"/>
</dbReference>
<dbReference type="Gene3D" id="3.90.226.10">
    <property type="entry name" value="2-enoyl-CoA Hydratase, Chain A, domain 1"/>
    <property type="match status" value="1"/>
</dbReference>
<evidence type="ECO:0000256" key="2">
    <source>
        <dbReference type="ARBA" id="ARBA00022670"/>
    </source>
</evidence>
<dbReference type="PANTHER" id="PTHR42987">
    <property type="entry name" value="PEPTIDASE S49"/>
    <property type="match status" value="1"/>
</dbReference>
<reference evidence="7 8" key="1">
    <citation type="submission" date="2016-11" db="EMBL/GenBank/DDBJ databases">
        <authorList>
            <person name="Jaros S."/>
            <person name="Januszkiewicz K."/>
            <person name="Wedrychowicz H."/>
        </authorList>
    </citation>
    <scope>NUCLEOTIDE SEQUENCE [LARGE SCALE GENOMIC DNA]</scope>
    <source>
        <strain evidence="7 8">DSM 17137</strain>
    </source>
</reference>
<keyword evidence="5" id="KW-0812">Transmembrane</keyword>
<dbReference type="GO" id="GO:0008236">
    <property type="term" value="F:serine-type peptidase activity"/>
    <property type="evidence" value="ECO:0007669"/>
    <property type="project" value="UniProtKB-KW"/>
</dbReference>
<keyword evidence="5" id="KW-0472">Membrane</keyword>
<keyword evidence="3" id="KW-0378">Hydrolase</keyword>
<dbReference type="Pfam" id="PF01343">
    <property type="entry name" value="Peptidase_S49"/>
    <property type="match status" value="1"/>
</dbReference>
<sequence length="316" mass="33407">MIDDNRPADAHAVIAADTYRRSRGLWRVLAFIALALAILALAGRFAWPETKGGAHIARLVVDGTIATDPARLEAINALAGDDSVKAVIVSINSPGGTTAGGEELYEALSQLRSEKPVVSVIHELGASAAYMTAIGTDHIFARRLSIVGSIGVLYQHVNAGKLLDTIGVDFDKVASGPLKAEPDFNEPMLGAVRASIAALVDDSFQWFVDIVAERRALPRPQALELADGRIVTGRIGVETGLIDAIGGEYEAQQWLEAERDVPADLDIVTVYPQPQQGLGWIADYMSGQARAVLGLPAAGPITLDGLVSLWQVGTAS</sequence>
<evidence type="ECO:0000256" key="4">
    <source>
        <dbReference type="ARBA" id="ARBA00022825"/>
    </source>
</evidence>
<proteinExistence type="inferred from homology"/>
<evidence type="ECO:0000259" key="6">
    <source>
        <dbReference type="Pfam" id="PF01343"/>
    </source>
</evidence>
<dbReference type="InterPro" id="IPR029045">
    <property type="entry name" value="ClpP/crotonase-like_dom_sf"/>
</dbReference>
<dbReference type="InterPro" id="IPR002142">
    <property type="entry name" value="Peptidase_S49"/>
</dbReference>
<dbReference type="SUPFAM" id="SSF52096">
    <property type="entry name" value="ClpP/crotonase"/>
    <property type="match status" value="1"/>
</dbReference>
<protein>
    <submittedName>
        <fullName evidence="7">Protease-4</fullName>
    </submittedName>
</protein>
<dbReference type="EMBL" id="FQVC01000005">
    <property type="protein sequence ID" value="SHF21484.1"/>
    <property type="molecule type" value="Genomic_DNA"/>
</dbReference>
<evidence type="ECO:0000256" key="5">
    <source>
        <dbReference type="SAM" id="Phobius"/>
    </source>
</evidence>
<dbReference type="InterPro" id="IPR047272">
    <property type="entry name" value="S49_SppA_C"/>
</dbReference>
<dbReference type="PANTHER" id="PTHR42987:SF6">
    <property type="entry name" value="PROTEINASE IV"/>
    <property type="match status" value="1"/>
</dbReference>
<evidence type="ECO:0000256" key="1">
    <source>
        <dbReference type="ARBA" id="ARBA00008683"/>
    </source>
</evidence>
<keyword evidence="2 7" id="KW-0645">Protease</keyword>
<dbReference type="OrthoDB" id="9764363at2"/>
<comment type="similarity">
    <text evidence="1">Belongs to the peptidase S49 family.</text>
</comment>
<feature type="domain" description="Peptidase S49" evidence="6">
    <location>
        <begin position="111"/>
        <end position="261"/>
    </location>
</feature>
<evidence type="ECO:0000256" key="3">
    <source>
        <dbReference type="ARBA" id="ARBA00022801"/>
    </source>
</evidence>